<evidence type="ECO:0000256" key="4">
    <source>
        <dbReference type="SAM" id="SignalP"/>
    </source>
</evidence>
<dbReference type="Gene3D" id="2.60.40.10">
    <property type="entry name" value="Immunoglobulins"/>
    <property type="match status" value="1"/>
</dbReference>
<evidence type="ECO:0000259" key="5">
    <source>
        <dbReference type="PROSITE" id="PS50887"/>
    </source>
</evidence>
<dbReference type="Pfam" id="PF00990">
    <property type="entry name" value="GGDEF"/>
    <property type="match status" value="1"/>
</dbReference>
<keyword evidence="3" id="KW-0472">Membrane</keyword>
<dbReference type="InterPro" id="IPR015943">
    <property type="entry name" value="WD40/YVTN_repeat-like_dom_sf"/>
</dbReference>
<name>A0ABU3KYI0_9GAMM</name>
<protein>
    <recommendedName>
        <fullName evidence="1">diguanylate cyclase</fullName>
        <ecNumber evidence="1">2.7.7.65</ecNumber>
    </recommendedName>
</protein>
<dbReference type="Pfam" id="PF07495">
    <property type="entry name" value="Y_Y_Y"/>
    <property type="match status" value="1"/>
</dbReference>
<evidence type="ECO:0000256" key="2">
    <source>
        <dbReference type="SAM" id="Coils"/>
    </source>
</evidence>
<dbReference type="Gene3D" id="3.30.70.270">
    <property type="match status" value="1"/>
</dbReference>
<feature type="domain" description="GGDEF" evidence="5">
    <location>
        <begin position="832"/>
        <end position="968"/>
    </location>
</feature>
<feature type="transmembrane region" description="Helical" evidence="3">
    <location>
        <begin position="748"/>
        <end position="766"/>
    </location>
</feature>
<keyword evidence="2" id="KW-0175">Coiled coil</keyword>
<keyword evidence="3" id="KW-1133">Transmembrane helix</keyword>
<evidence type="ECO:0000313" key="7">
    <source>
        <dbReference type="Proteomes" id="UP001305027"/>
    </source>
</evidence>
<reference evidence="6 7" key="1">
    <citation type="submission" date="2022-07" db="EMBL/GenBank/DDBJ databases">
        <title>Pseudidiomarina sp. nov, a marine bacterium isolated from Pacific Ocean.</title>
        <authorList>
            <person name="Wang Y."/>
        </authorList>
    </citation>
    <scope>NUCLEOTIDE SEQUENCE [LARGE SCALE GENOMIC DNA]</scope>
    <source>
        <strain evidence="6 7">GXY010</strain>
    </source>
</reference>
<dbReference type="CDD" id="cd01949">
    <property type="entry name" value="GGDEF"/>
    <property type="match status" value="1"/>
</dbReference>
<dbReference type="PANTHER" id="PTHR45138">
    <property type="entry name" value="REGULATORY COMPONENTS OF SENSORY TRANSDUCTION SYSTEM"/>
    <property type="match status" value="1"/>
</dbReference>
<dbReference type="InterPro" id="IPR029787">
    <property type="entry name" value="Nucleotide_cyclase"/>
</dbReference>
<dbReference type="SUPFAM" id="SSF63829">
    <property type="entry name" value="Calcium-dependent phosphotriesterase"/>
    <property type="match status" value="3"/>
</dbReference>
<evidence type="ECO:0000256" key="3">
    <source>
        <dbReference type="SAM" id="Phobius"/>
    </source>
</evidence>
<dbReference type="InterPro" id="IPR043128">
    <property type="entry name" value="Rev_trsase/Diguanyl_cyclase"/>
</dbReference>
<keyword evidence="7" id="KW-1185">Reference proteome</keyword>
<feature type="signal peptide" evidence="4">
    <location>
        <begin position="1"/>
        <end position="16"/>
    </location>
</feature>
<dbReference type="InterPro" id="IPR000160">
    <property type="entry name" value="GGDEF_dom"/>
</dbReference>
<dbReference type="Proteomes" id="UP001305027">
    <property type="component" value="Unassembled WGS sequence"/>
</dbReference>
<dbReference type="PANTHER" id="PTHR45138:SF24">
    <property type="entry name" value="DIGUANYLATE CYCLASE DGCC-RELATED"/>
    <property type="match status" value="1"/>
</dbReference>
<dbReference type="NCBIfam" id="TIGR00254">
    <property type="entry name" value="GGDEF"/>
    <property type="match status" value="1"/>
</dbReference>
<feature type="chain" id="PRO_5046157853" description="diguanylate cyclase" evidence="4">
    <location>
        <begin position="17"/>
        <end position="976"/>
    </location>
</feature>
<dbReference type="InterPro" id="IPR013783">
    <property type="entry name" value="Ig-like_fold"/>
</dbReference>
<dbReference type="PROSITE" id="PS50887">
    <property type="entry name" value="GGDEF"/>
    <property type="match status" value="1"/>
</dbReference>
<keyword evidence="4" id="KW-0732">Signal</keyword>
<dbReference type="InterPro" id="IPR011110">
    <property type="entry name" value="Reg_prop"/>
</dbReference>
<accession>A0ABU3KYI0</accession>
<dbReference type="InterPro" id="IPR050469">
    <property type="entry name" value="Diguanylate_Cyclase"/>
</dbReference>
<dbReference type="GO" id="GO:0052621">
    <property type="term" value="F:diguanylate cyclase activity"/>
    <property type="evidence" value="ECO:0007669"/>
    <property type="project" value="UniProtKB-EC"/>
</dbReference>
<keyword evidence="6" id="KW-0548">Nucleotidyltransferase</keyword>
<keyword evidence="3" id="KW-0812">Transmembrane</keyword>
<dbReference type="InterPro" id="IPR011123">
    <property type="entry name" value="Y_Y_Y"/>
</dbReference>
<sequence length="976" mass="108570">MLLCSLCFSAWVPISAATETATATAPSTPALSSYFQELWTSRDGLPHNTINAITQTPDGYLWLATWEGLVRFNGAEFKVYDLYSDIGLADAGVQNVTVTDAGELVVVGARGTFVMRKQDAQGRYYWQNYEVPSTLINKAVANPDDTIWLATEEFGLLKQQANGQVEPYLETRGSRAMHAYDILRKDQTQLFVASDRGLISVTKAKVIYLNQQHGLPESSMFAVTQYQDQVVVAGEQGVFIGDGNTFAPLHPQLLNKNVIRLYTDSSANLWLGTIDDGLYRLSARGLEHLSTDNGLPNARVISIYEDHERSIWVGTNGGMVRLRDTPFETFTQANGVADNFVRTLIQHSDGSIWVGSAGGLNRFEQGQWQSFNDDFTHHSILSLYEHPEYGVFIGSYTHGLGLWRDGKIQQVWTRDDGLLANEIRAITGTHDGYVWIATPNGLNRYHPATGIEAAPQADQARFSVSLYQDQQQRLWLGTARGLFVLSDDRFEKVDLSAFNQAEYVFDIFPYQGHLWFATDRGLIIYDPASQTGQVVGRKHGLSVEKIFQVTVDPYDNVWMSSNRGIMRTSLSSIRALTATDQAPQPLVLDTFREADGLVSSQANGGSNPALLLDDEGHVWVPTAYGVAVIDPAQLGRFHEYAPPSAIEEVVINGNSLSDTVSQAEFDGNRISIHYAGLGFSMNNQIRYRTQLIGYEQQPRHTQATFAEFTNLPPGTYEFVVTAYYGNSDLQGTAATFDFSVPPKLYQRASFWLALAVLLALSLWLFVRMRIRVLQNRARQLEQQVAEKTQALQQQAQRFAHLAQYDELTELPNRRSFNRDFEAAVATAQQHQLPLSLAVIDIDHFKTINDTYSHAVGDQILRWIAKLMQQELRSGDKIARWGGEEFTLLMTQTEAAAALDIAQRLRQSIAAATPPADLIDRSITISIGLATYSPEQAELSSASSLLIQADQALYQAKAAGRNCVKTYQPPAHWTKSA</sequence>
<dbReference type="Pfam" id="PF07494">
    <property type="entry name" value="Reg_prop"/>
    <property type="match status" value="2"/>
</dbReference>
<dbReference type="EMBL" id="JANFPJ010000015">
    <property type="protein sequence ID" value="MDT7526206.1"/>
    <property type="molecule type" value="Genomic_DNA"/>
</dbReference>
<dbReference type="SMART" id="SM00267">
    <property type="entry name" value="GGDEF"/>
    <property type="match status" value="1"/>
</dbReference>
<dbReference type="SUPFAM" id="SSF55073">
    <property type="entry name" value="Nucleotide cyclase"/>
    <property type="match status" value="1"/>
</dbReference>
<evidence type="ECO:0000256" key="1">
    <source>
        <dbReference type="ARBA" id="ARBA00012528"/>
    </source>
</evidence>
<dbReference type="EC" id="2.7.7.65" evidence="1"/>
<gene>
    <name evidence="6" type="ORF">NOG12_08965</name>
</gene>
<proteinExistence type="predicted"/>
<comment type="caution">
    <text evidence="6">The sequence shown here is derived from an EMBL/GenBank/DDBJ whole genome shotgun (WGS) entry which is preliminary data.</text>
</comment>
<keyword evidence="6" id="KW-0808">Transferase</keyword>
<dbReference type="Gene3D" id="2.130.10.10">
    <property type="entry name" value="YVTN repeat-like/Quinoprotein amine dehydrogenase"/>
    <property type="match status" value="2"/>
</dbReference>
<evidence type="ECO:0000313" key="6">
    <source>
        <dbReference type="EMBL" id="MDT7526206.1"/>
    </source>
</evidence>
<feature type="coiled-coil region" evidence="2">
    <location>
        <begin position="770"/>
        <end position="797"/>
    </location>
</feature>
<organism evidence="6 7">
    <name type="scientific">Pseudidiomarina fusca</name>
    <dbReference type="NCBI Taxonomy" id="2965078"/>
    <lineage>
        <taxon>Bacteria</taxon>
        <taxon>Pseudomonadati</taxon>
        <taxon>Pseudomonadota</taxon>
        <taxon>Gammaproteobacteria</taxon>
        <taxon>Alteromonadales</taxon>
        <taxon>Idiomarinaceae</taxon>
        <taxon>Pseudidiomarina</taxon>
    </lineage>
</organism>